<dbReference type="InterPro" id="IPR011709">
    <property type="entry name" value="DEAD-box_helicase_OB_fold"/>
</dbReference>
<evidence type="ECO:0000259" key="10">
    <source>
        <dbReference type="PROSITE" id="PS51194"/>
    </source>
</evidence>
<dbReference type="Pfam" id="PF21010">
    <property type="entry name" value="HA2_C"/>
    <property type="match status" value="1"/>
</dbReference>
<dbReference type="InterPro" id="IPR014001">
    <property type="entry name" value="Helicase_ATP-bd"/>
</dbReference>
<comment type="catalytic activity">
    <reaction evidence="7">
        <text>ATP + H2O = ADP + phosphate + H(+)</text>
        <dbReference type="Rhea" id="RHEA:13065"/>
        <dbReference type="ChEBI" id="CHEBI:15377"/>
        <dbReference type="ChEBI" id="CHEBI:15378"/>
        <dbReference type="ChEBI" id="CHEBI:30616"/>
        <dbReference type="ChEBI" id="CHEBI:43474"/>
        <dbReference type="ChEBI" id="CHEBI:456216"/>
        <dbReference type="EC" id="3.6.4.13"/>
    </reaction>
</comment>
<dbReference type="Proteomes" id="UP000287908">
    <property type="component" value="Unassembled WGS sequence"/>
</dbReference>
<evidence type="ECO:0000256" key="3">
    <source>
        <dbReference type="ARBA" id="ARBA00022741"/>
    </source>
</evidence>
<dbReference type="InterPro" id="IPR010222">
    <property type="entry name" value="RNA_helicase_HrpA"/>
</dbReference>
<accession>A0A432ZK85</accession>
<keyword evidence="5 11" id="KW-0347">Helicase</keyword>
<dbReference type="NCBIfam" id="NF008348">
    <property type="entry name" value="PRK11131.1"/>
    <property type="match status" value="1"/>
</dbReference>
<dbReference type="PANTHER" id="PTHR18934">
    <property type="entry name" value="ATP-DEPENDENT RNA HELICASE"/>
    <property type="match status" value="1"/>
</dbReference>
<dbReference type="Pfam" id="PF00271">
    <property type="entry name" value="Helicase_C"/>
    <property type="match status" value="1"/>
</dbReference>
<evidence type="ECO:0000256" key="5">
    <source>
        <dbReference type="ARBA" id="ARBA00022806"/>
    </source>
</evidence>
<dbReference type="InterPro" id="IPR007502">
    <property type="entry name" value="Helicase-assoc_dom"/>
</dbReference>
<dbReference type="GO" id="GO:0005524">
    <property type="term" value="F:ATP binding"/>
    <property type="evidence" value="ECO:0007669"/>
    <property type="project" value="UniProtKB-KW"/>
</dbReference>
<dbReference type="InterPro" id="IPR024590">
    <property type="entry name" value="HrpA_C"/>
</dbReference>
<dbReference type="FunFam" id="3.40.50.300:FF:000439">
    <property type="entry name" value="ATP-dependent RNA helicase HrpA"/>
    <property type="match status" value="1"/>
</dbReference>
<evidence type="ECO:0000256" key="2">
    <source>
        <dbReference type="ARBA" id="ARBA00012552"/>
    </source>
</evidence>
<keyword evidence="8" id="KW-0175">Coiled coil</keyword>
<dbReference type="Gene3D" id="3.40.50.300">
    <property type="entry name" value="P-loop containing nucleotide triphosphate hydrolases"/>
    <property type="match status" value="2"/>
</dbReference>
<dbReference type="PROSITE" id="PS51192">
    <property type="entry name" value="HELICASE_ATP_BIND_1"/>
    <property type="match status" value="1"/>
</dbReference>
<dbReference type="FunFam" id="1.20.120.1080:FF:000005">
    <property type="entry name" value="ATP-dependent helicase HrpA"/>
    <property type="match status" value="1"/>
</dbReference>
<dbReference type="Gene3D" id="1.20.120.1080">
    <property type="match status" value="1"/>
</dbReference>
<evidence type="ECO:0000313" key="12">
    <source>
        <dbReference type="Proteomes" id="UP000287908"/>
    </source>
</evidence>
<dbReference type="CDD" id="cd18791">
    <property type="entry name" value="SF2_C_RHA"/>
    <property type="match status" value="1"/>
</dbReference>
<comment type="caution">
    <text evidence="11">The sequence shown here is derived from an EMBL/GenBank/DDBJ whole genome shotgun (WGS) entry which is preliminary data.</text>
</comment>
<evidence type="ECO:0000256" key="8">
    <source>
        <dbReference type="SAM" id="Coils"/>
    </source>
</evidence>
<dbReference type="RefSeq" id="WP_126783914.1">
    <property type="nucleotide sequence ID" value="NZ_PIQF01000001.1"/>
</dbReference>
<dbReference type="InterPro" id="IPR001650">
    <property type="entry name" value="Helicase_C-like"/>
</dbReference>
<feature type="domain" description="Helicase ATP-binding" evidence="9">
    <location>
        <begin position="85"/>
        <end position="248"/>
    </location>
</feature>
<evidence type="ECO:0000256" key="1">
    <source>
        <dbReference type="ARBA" id="ARBA00008792"/>
    </source>
</evidence>
<dbReference type="OrthoDB" id="9805617at2"/>
<dbReference type="GO" id="GO:0016787">
    <property type="term" value="F:hydrolase activity"/>
    <property type="evidence" value="ECO:0007669"/>
    <property type="project" value="UniProtKB-KW"/>
</dbReference>
<dbReference type="SMART" id="SM00847">
    <property type="entry name" value="HA2"/>
    <property type="match status" value="1"/>
</dbReference>
<evidence type="ECO:0000256" key="6">
    <source>
        <dbReference type="ARBA" id="ARBA00022840"/>
    </source>
</evidence>
<dbReference type="EC" id="3.6.4.13" evidence="2"/>
<dbReference type="PANTHER" id="PTHR18934:SF99">
    <property type="entry name" value="ATP-DEPENDENT RNA HELICASE DHX37-RELATED"/>
    <property type="match status" value="1"/>
</dbReference>
<dbReference type="NCBIfam" id="TIGR01967">
    <property type="entry name" value="DEAH_box_HrpA"/>
    <property type="match status" value="1"/>
</dbReference>
<evidence type="ECO:0000259" key="9">
    <source>
        <dbReference type="PROSITE" id="PS51192"/>
    </source>
</evidence>
<keyword evidence="4" id="KW-0378">Hydrolase</keyword>
<keyword evidence="6" id="KW-0067">ATP-binding</keyword>
<gene>
    <name evidence="11" type="primary">hrpA</name>
    <name evidence="11" type="ORF">CWI81_03970</name>
</gene>
<dbReference type="InterPro" id="IPR027417">
    <property type="entry name" value="P-loop_NTPase"/>
</dbReference>
<keyword evidence="3" id="KW-0547">Nucleotide-binding</keyword>
<organism evidence="11 12">
    <name type="scientific">Idiomarina seosinensis</name>
    <dbReference type="NCBI Taxonomy" id="281739"/>
    <lineage>
        <taxon>Bacteria</taxon>
        <taxon>Pseudomonadati</taxon>
        <taxon>Pseudomonadota</taxon>
        <taxon>Gammaproteobacteria</taxon>
        <taxon>Alteromonadales</taxon>
        <taxon>Idiomarinaceae</taxon>
        <taxon>Idiomarina</taxon>
    </lineage>
</organism>
<evidence type="ECO:0000256" key="4">
    <source>
        <dbReference type="ARBA" id="ARBA00022801"/>
    </source>
</evidence>
<dbReference type="FunFam" id="3.40.50.300:FF:000578">
    <property type="entry name" value="probable ATP-dependent RNA helicase DHX35"/>
    <property type="match status" value="1"/>
</dbReference>
<dbReference type="SMART" id="SM00490">
    <property type="entry name" value="HELICc"/>
    <property type="match status" value="1"/>
</dbReference>
<dbReference type="Pfam" id="PF00270">
    <property type="entry name" value="DEAD"/>
    <property type="match status" value="1"/>
</dbReference>
<evidence type="ECO:0000313" key="11">
    <source>
        <dbReference type="EMBL" id="RUO77642.1"/>
    </source>
</evidence>
<dbReference type="Pfam" id="PF11898">
    <property type="entry name" value="DUF3418"/>
    <property type="match status" value="1"/>
</dbReference>
<comment type="similarity">
    <text evidence="1">Belongs to the DEAD box helicase family. DEAH subfamily.</text>
</comment>
<name>A0A432ZK85_9GAMM</name>
<dbReference type="GO" id="GO:0003723">
    <property type="term" value="F:RNA binding"/>
    <property type="evidence" value="ECO:0007669"/>
    <property type="project" value="TreeGrafter"/>
</dbReference>
<feature type="coiled-coil region" evidence="8">
    <location>
        <begin position="22"/>
        <end position="58"/>
    </location>
</feature>
<dbReference type="EMBL" id="PIQF01000001">
    <property type="protein sequence ID" value="RUO77642.1"/>
    <property type="molecule type" value="Genomic_DNA"/>
</dbReference>
<proteinExistence type="inferred from homology"/>
<sequence>MDPQALIQQYQAELEQCTLQQAAQLRGRLRGLRKVKKAERQQQILQRIKQDLEDAQISYLARAEQRFVIEYPDQLPVAQQREQIKQAIEQHQVVVVAGETGSGKTTQLPKMLLEMGYGRRGTVGHTQPRRLAARSVAARIAEELKDSQQRQVGYKIRFQDKTAETTAIKLMTDGMLLSELQNDPLLLQYDAIIIDEAHERSLNIDFLLGVLHKLLPKRRDLKIIITSATIETERFSSHFNDAPVLTVSGRTYPVDVRYRPPTDGKASETDVLQGLLDAVQELQAEGPGDILVFASGEREIRDYAEAINELQLRDTEVLPLYARLSSHEQNRVFQTHSNRRVVIATNVAETSLTVPGIRYVVDPGTVRISRYSYRTKVQRLPIEAISQASANQRKGRCGRIGPGICIRLYSEEDFISRPEYTDPEILRTNLAAVILQMSALKLGDIREFPFVQKPDERFVKDGLNLLEEIHAIEAGRKQHQPKLTEIGRQLSKLPLDPRLARMVLAGQQYGCVREMLVITAALSIQDPRERPHEAKQKADQWHQRFEDKTSDFNAYLNLWNYLTEKQKSLTGNQFRKQLAREFLHFMRIREWQDIYTQSRQAIREMGLRINEEPATFEQIHRAVISGLISQVGIKDQKHEYQGTRQTRFHIFPGSHLFGKPPKWVVSAELVETSKLFARVNAAVEPEWIEQAASHLVKHQYLEPHYEAKQGSVVADQQVTLLGLILVGRRRVQYGPVAPVKARELFIREALVQGQIKRQLPFIKHNLQLIESVQELEAKSRRRDILVDEQELFDAYDRSIPQGIFTEKLLAGWWHKASKQQPKLLFFERDDLIGGDTSHITEQEYPEFWRQGNLRLPLTYNFEPNAEDDGVSVNIQLAILNQVSEDGFDWHIPALREERIAALIKSLPKPIRRNFVPAPNYAGAVVADIEPMEGSLKEAMSDKLRRMSGVRVEPEHWNEEAVPLHLRMNFKIFDGKKLIREGRDLPLLKDQLAGRVQKRLDKSAGEDVKRSDVEDWDFEQLPKVVSEKQHGFEIKAYPALTPAEGKLSIQMYDSPEEAQQQHQLGVRELLLKQVPSPVKYLQQSLSNKAKLSMYFNPWGKVDVLIKDCIAAAVDEIIQENIQQGRDIRDQQSFLQVKEQVRAELNPRVEKIASLVERCLLLNQKIRKQLKGKIPLDQIQSRGDVQKQLDELVFKGFVSQLGASRLTDVERYLMALLKRLEKLPVDPNKDRLLTISLDSLEQDYKKLQRKYPKVVPEEVKEVYWMLQELRVSFFAQTLGTKYPVSEKRVRNAMAEL</sequence>
<dbReference type="Pfam" id="PF07717">
    <property type="entry name" value="OB_NTP_bind"/>
    <property type="match status" value="1"/>
</dbReference>
<dbReference type="InterPro" id="IPR011545">
    <property type="entry name" value="DEAD/DEAH_box_helicase_dom"/>
</dbReference>
<dbReference type="PROSITE" id="PS51194">
    <property type="entry name" value="HELICASE_CTER"/>
    <property type="match status" value="1"/>
</dbReference>
<dbReference type="SUPFAM" id="SSF52540">
    <property type="entry name" value="P-loop containing nucleoside triphosphate hydrolases"/>
    <property type="match status" value="1"/>
</dbReference>
<keyword evidence="12" id="KW-1185">Reference proteome</keyword>
<feature type="domain" description="Helicase C-terminal" evidence="10">
    <location>
        <begin position="274"/>
        <end position="441"/>
    </location>
</feature>
<dbReference type="SMART" id="SM00487">
    <property type="entry name" value="DEXDc"/>
    <property type="match status" value="1"/>
</dbReference>
<reference evidence="11 12" key="1">
    <citation type="journal article" date="2011" name="Front. Microbiol.">
        <title>Genomic signatures of strain selection and enhancement in Bacillus atrophaeus var. globigii, a historical biowarfare simulant.</title>
        <authorList>
            <person name="Gibbons H.S."/>
            <person name="Broomall S.M."/>
            <person name="McNew L.A."/>
            <person name="Daligault H."/>
            <person name="Chapman C."/>
            <person name="Bruce D."/>
            <person name="Karavis M."/>
            <person name="Krepps M."/>
            <person name="McGregor P.A."/>
            <person name="Hong C."/>
            <person name="Park K.H."/>
            <person name="Akmal A."/>
            <person name="Feldman A."/>
            <person name="Lin J.S."/>
            <person name="Chang W.E."/>
            <person name="Higgs B.W."/>
            <person name="Demirev P."/>
            <person name="Lindquist J."/>
            <person name="Liem A."/>
            <person name="Fochler E."/>
            <person name="Read T.D."/>
            <person name="Tapia R."/>
            <person name="Johnson S."/>
            <person name="Bishop-Lilly K.A."/>
            <person name="Detter C."/>
            <person name="Han C."/>
            <person name="Sozhamannan S."/>
            <person name="Rosenzweig C.N."/>
            <person name="Skowronski E.W."/>
        </authorList>
    </citation>
    <scope>NUCLEOTIDE SEQUENCE [LARGE SCALE GENOMIC DNA]</scope>
    <source>
        <strain evidence="11 12">CL-SP19</strain>
    </source>
</reference>
<dbReference type="GO" id="GO:0003724">
    <property type="term" value="F:RNA helicase activity"/>
    <property type="evidence" value="ECO:0007669"/>
    <property type="project" value="UniProtKB-EC"/>
</dbReference>
<evidence type="ECO:0000256" key="7">
    <source>
        <dbReference type="ARBA" id="ARBA00047984"/>
    </source>
</evidence>
<protein>
    <recommendedName>
        <fullName evidence="2">RNA helicase</fullName>
        <ecNumber evidence="2">3.6.4.13</ecNumber>
    </recommendedName>
</protein>